<dbReference type="EMBL" id="JAEDAJ010000001">
    <property type="protein sequence ID" value="MBK0329934.1"/>
    <property type="molecule type" value="Genomic_DNA"/>
</dbReference>
<feature type="transmembrane region" description="Helical" evidence="7">
    <location>
        <begin position="21"/>
        <end position="40"/>
    </location>
</feature>
<dbReference type="EC" id="2.5.1.145" evidence="7"/>
<feature type="transmembrane region" description="Helical" evidence="7">
    <location>
        <begin position="213"/>
        <end position="229"/>
    </location>
</feature>
<keyword evidence="5 7" id="KW-1133">Transmembrane helix</keyword>
<feature type="compositionally biased region" description="Low complexity" evidence="8">
    <location>
        <begin position="286"/>
        <end position="305"/>
    </location>
</feature>
<proteinExistence type="inferred from homology"/>
<comment type="subcellular location">
    <subcellularLocation>
        <location evidence="7">Cell membrane</location>
        <topology evidence="7">Multi-pass membrane protein</topology>
    </subcellularLocation>
</comment>
<dbReference type="Proteomes" id="UP000612352">
    <property type="component" value="Unassembled WGS sequence"/>
</dbReference>
<comment type="catalytic activity">
    <reaction evidence="7">
        <text>L-cysteinyl-[prolipoprotein] + a 1,2-diacyl-sn-glycero-3-phospho-(1'-sn-glycerol) = an S-1,2-diacyl-sn-glyceryl-L-cysteinyl-[prolipoprotein] + sn-glycerol 1-phosphate + H(+)</text>
        <dbReference type="Rhea" id="RHEA:56712"/>
        <dbReference type="Rhea" id="RHEA-COMP:14679"/>
        <dbReference type="Rhea" id="RHEA-COMP:14680"/>
        <dbReference type="ChEBI" id="CHEBI:15378"/>
        <dbReference type="ChEBI" id="CHEBI:29950"/>
        <dbReference type="ChEBI" id="CHEBI:57685"/>
        <dbReference type="ChEBI" id="CHEBI:64716"/>
        <dbReference type="ChEBI" id="CHEBI:140658"/>
        <dbReference type="EC" id="2.5.1.145"/>
    </reaction>
</comment>
<comment type="pathway">
    <text evidence="7">Protein modification; lipoprotein biosynthesis (diacylglyceryl transfer).</text>
</comment>
<comment type="similarity">
    <text evidence="1 7">Belongs to the Lgt family.</text>
</comment>
<name>A0ABS1B5M7_9MICO</name>
<evidence type="ECO:0000256" key="8">
    <source>
        <dbReference type="SAM" id="MobiDB-lite"/>
    </source>
</evidence>
<protein>
    <recommendedName>
        <fullName evidence="7">Phosphatidylglycerol--prolipoprotein diacylglyceryl transferase</fullName>
        <ecNumber evidence="7">2.5.1.145</ecNumber>
    </recommendedName>
</protein>
<feature type="transmembrane region" description="Helical" evidence="7">
    <location>
        <begin position="183"/>
        <end position="201"/>
    </location>
</feature>
<keyword evidence="2 7" id="KW-1003">Cell membrane</keyword>
<comment type="caution">
    <text evidence="9">The sequence shown here is derived from an EMBL/GenBank/DDBJ whole genome shotgun (WGS) entry which is preliminary data.</text>
</comment>
<dbReference type="PROSITE" id="PS01311">
    <property type="entry name" value="LGT"/>
    <property type="match status" value="1"/>
</dbReference>
<keyword evidence="9" id="KW-0328">Glycosyltransferase</keyword>
<dbReference type="PANTHER" id="PTHR30589">
    <property type="entry name" value="PROLIPOPROTEIN DIACYLGLYCERYL TRANSFERASE"/>
    <property type="match status" value="1"/>
</dbReference>
<feature type="region of interest" description="Disordered" evidence="8">
    <location>
        <begin position="286"/>
        <end position="334"/>
    </location>
</feature>
<dbReference type="PANTHER" id="PTHR30589:SF0">
    <property type="entry name" value="PHOSPHATIDYLGLYCEROL--PROLIPOPROTEIN DIACYLGLYCERYL TRANSFERASE"/>
    <property type="match status" value="1"/>
</dbReference>
<feature type="binding site" evidence="7">
    <location>
        <position position="141"/>
    </location>
    <ligand>
        <name>a 1,2-diacyl-sn-glycero-3-phospho-(1'-sn-glycerol)</name>
        <dbReference type="ChEBI" id="CHEBI:64716"/>
    </ligand>
</feature>
<dbReference type="InterPro" id="IPR001640">
    <property type="entry name" value="Lgt"/>
</dbReference>
<dbReference type="RefSeq" id="WP_200500613.1">
    <property type="nucleotide sequence ID" value="NZ_JAEDAJ010000001.1"/>
</dbReference>
<evidence type="ECO:0000313" key="10">
    <source>
        <dbReference type="Proteomes" id="UP000612352"/>
    </source>
</evidence>
<dbReference type="NCBIfam" id="TIGR00544">
    <property type="entry name" value="lgt"/>
    <property type="match status" value="1"/>
</dbReference>
<feature type="transmembrane region" description="Helical" evidence="7">
    <location>
        <begin position="93"/>
        <end position="115"/>
    </location>
</feature>
<reference evidence="9 10" key="1">
    <citation type="submission" date="2020-12" db="EMBL/GenBank/DDBJ databases">
        <title>Brachybacterium sp. MASK1Z-5, whole genome shotgun sequence.</title>
        <authorList>
            <person name="Tuo L."/>
        </authorList>
    </citation>
    <scope>NUCLEOTIDE SEQUENCE [LARGE SCALE GENOMIC DNA]</scope>
    <source>
        <strain evidence="9 10">MASK1Z-5</strain>
    </source>
</reference>
<organism evidence="9 10">
    <name type="scientific">Brachybacterium halotolerans</name>
    <dbReference type="NCBI Taxonomy" id="2795215"/>
    <lineage>
        <taxon>Bacteria</taxon>
        <taxon>Bacillati</taxon>
        <taxon>Actinomycetota</taxon>
        <taxon>Actinomycetes</taxon>
        <taxon>Micrococcales</taxon>
        <taxon>Dermabacteraceae</taxon>
        <taxon>Brachybacterium</taxon>
    </lineage>
</organism>
<keyword evidence="4 7" id="KW-0812">Transmembrane</keyword>
<evidence type="ECO:0000256" key="5">
    <source>
        <dbReference type="ARBA" id="ARBA00022989"/>
    </source>
</evidence>
<evidence type="ECO:0000256" key="3">
    <source>
        <dbReference type="ARBA" id="ARBA00022679"/>
    </source>
</evidence>
<sequence length="334" mass="35585">MILADIPSPTISAIHLGPLEIHFYALCILAGIGVALWWATKRWESRGGTGEDMFDIVFAAVVAGIIGARIWHVLSSPAPYFGADGNLLDVLKIWQGGLAIYGAVAGGAVAVWFMARRKGISFVALADTIAPTLMVAQAIGRLGNWFNQELYGPRTSLPWGLDISCIQNGGTIPGCVPGTYHPTFLYELLWNLVGVVVLLAIAKRLQLGGGRVFWLYAAIYSAGRAWIDAMRTEPVAMIGPLRIHTVLAIVVLVVAIVVLVVLTRRRRRRGGEVLAADGSWTLAVASPAGPSASAEGSAPADPSAPDGHDGVDGVDGVERTVAPDARRGRRRRRD</sequence>
<evidence type="ECO:0000256" key="6">
    <source>
        <dbReference type="ARBA" id="ARBA00023136"/>
    </source>
</evidence>
<keyword evidence="10" id="KW-1185">Reference proteome</keyword>
<feature type="transmembrane region" description="Helical" evidence="7">
    <location>
        <begin position="241"/>
        <end position="262"/>
    </location>
</feature>
<comment type="function">
    <text evidence="7">Catalyzes the transfer of the diacylglyceryl group from phosphatidylglycerol to the sulfhydryl group of the N-terminal cysteine of a prolipoprotein, the first step in the formation of mature lipoproteins.</text>
</comment>
<evidence type="ECO:0000256" key="4">
    <source>
        <dbReference type="ARBA" id="ARBA00022692"/>
    </source>
</evidence>
<accession>A0ABS1B5M7</accession>
<evidence type="ECO:0000256" key="1">
    <source>
        <dbReference type="ARBA" id="ARBA00007150"/>
    </source>
</evidence>
<evidence type="ECO:0000256" key="2">
    <source>
        <dbReference type="ARBA" id="ARBA00022475"/>
    </source>
</evidence>
<feature type="transmembrane region" description="Helical" evidence="7">
    <location>
        <begin position="52"/>
        <end position="73"/>
    </location>
</feature>
<gene>
    <name evidence="7" type="primary">lgt</name>
    <name evidence="9" type="ORF">I8D64_00745</name>
</gene>
<evidence type="ECO:0000313" key="9">
    <source>
        <dbReference type="EMBL" id="MBK0329934.1"/>
    </source>
</evidence>
<dbReference type="HAMAP" id="MF_01147">
    <property type="entry name" value="Lgt"/>
    <property type="match status" value="1"/>
</dbReference>
<evidence type="ECO:0000256" key="7">
    <source>
        <dbReference type="HAMAP-Rule" id="MF_01147"/>
    </source>
</evidence>
<dbReference type="GO" id="GO:0016757">
    <property type="term" value="F:glycosyltransferase activity"/>
    <property type="evidence" value="ECO:0007669"/>
    <property type="project" value="UniProtKB-KW"/>
</dbReference>
<dbReference type="Pfam" id="PF01790">
    <property type="entry name" value="LGT"/>
    <property type="match status" value="1"/>
</dbReference>
<keyword evidence="6 7" id="KW-0472">Membrane</keyword>
<feature type="transmembrane region" description="Helical" evidence="7">
    <location>
        <begin position="122"/>
        <end position="140"/>
    </location>
</feature>
<keyword evidence="3 7" id="KW-0808">Transferase</keyword>